<evidence type="ECO:0000313" key="2">
    <source>
        <dbReference type="Proteomes" id="UP001214854"/>
    </source>
</evidence>
<dbReference type="Proteomes" id="UP001214854">
    <property type="component" value="Unassembled WGS sequence"/>
</dbReference>
<proteinExistence type="predicted"/>
<dbReference type="EMBL" id="JAQQKX010000011">
    <property type="protein sequence ID" value="MDC7684331.1"/>
    <property type="molecule type" value="Genomic_DNA"/>
</dbReference>
<protein>
    <recommendedName>
        <fullName evidence="3">Flap endonuclease-1-like 5' DNA nuclease</fullName>
    </recommendedName>
</protein>
<name>A0ABT5HW61_9CAUL</name>
<reference evidence="1 2" key="1">
    <citation type="submission" date="2023-01" db="EMBL/GenBank/DDBJ databases">
        <title>Novel species of the genus Asticcacaulis isolated from rivers.</title>
        <authorList>
            <person name="Lu H."/>
        </authorList>
    </citation>
    <scope>NUCLEOTIDE SEQUENCE [LARGE SCALE GENOMIC DNA]</scope>
    <source>
        <strain evidence="1 2">BYS171W</strain>
    </source>
</reference>
<keyword evidence="2" id="KW-1185">Reference proteome</keyword>
<dbReference type="RefSeq" id="WP_272748804.1">
    <property type="nucleotide sequence ID" value="NZ_JAQQKX010000011.1"/>
</dbReference>
<accession>A0ABT5HW61</accession>
<gene>
    <name evidence="1" type="ORF">PQU92_13670</name>
</gene>
<organism evidence="1 2">
    <name type="scientific">Asticcacaulis aquaticus</name>
    <dbReference type="NCBI Taxonomy" id="2984212"/>
    <lineage>
        <taxon>Bacteria</taxon>
        <taxon>Pseudomonadati</taxon>
        <taxon>Pseudomonadota</taxon>
        <taxon>Alphaproteobacteria</taxon>
        <taxon>Caulobacterales</taxon>
        <taxon>Caulobacteraceae</taxon>
        <taxon>Asticcacaulis</taxon>
    </lineage>
</organism>
<sequence>MLLLILQSAALLLGVFLISGAVGWLLSPKPKRKAHRVSVFDDAPVFAAPEPVRQTESDPMVAAARQMTSAEIIPLRPVATTAPVAAPVGVSTELEPAIMAHIEAPVVATTVVAEPVLETLDRTSRPKASMLSAMTPESVEAAVEQAGTGLEPHRLRGPDGKADDLTLISGIGAPNQKELNDLGIFHYWQVASWTPEHVAWLSARIHSAKRIMRENWMAQAAKMAARAA</sequence>
<comment type="caution">
    <text evidence="1">The sequence shown here is derived from an EMBL/GenBank/DDBJ whole genome shotgun (WGS) entry which is preliminary data.</text>
</comment>
<evidence type="ECO:0008006" key="3">
    <source>
        <dbReference type="Google" id="ProtNLM"/>
    </source>
</evidence>
<evidence type="ECO:0000313" key="1">
    <source>
        <dbReference type="EMBL" id="MDC7684331.1"/>
    </source>
</evidence>